<dbReference type="KEGG" id="bor:COCMIDRAFT_105449"/>
<reference evidence="1 2" key="1">
    <citation type="journal article" date="2013" name="PLoS Genet.">
        <title>Comparative genome structure, secondary metabolite, and effector coding capacity across Cochliobolus pathogens.</title>
        <authorList>
            <person name="Condon B.J."/>
            <person name="Leng Y."/>
            <person name="Wu D."/>
            <person name="Bushley K.E."/>
            <person name="Ohm R.A."/>
            <person name="Otillar R."/>
            <person name="Martin J."/>
            <person name="Schackwitz W."/>
            <person name="Grimwood J."/>
            <person name="MohdZainudin N."/>
            <person name="Xue C."/>
            <person name="Wang R."/>
            <person name="Manning V.A."/>
            <person name="Dhillon B."/>
            <person name="Tu Z.J."/>
            <person name="Steffenson B.J."/>
            <person name="Salamov A."/>
            <person name="Sun H."/>
            <person name="Lowry S."/>
            <person name="LaButti K."/>
            <person name="Han J."/>
            <person name="Copeland A."/>
            <person name="Lindquist E."/>
            <person name="Barry K."/>
            <person name="Schmutz J."/>
            <person name="Baker S.E."/>
            <person name="Ciuffetti L.M."/>
            <person name="Grigoriev I.V."/>
            <person name="Zhong S."/>
            <person name="Turgeon B.G."/>
        </authorList>
    </citation>
    <scope>NUCLEOTIDE SEQUENCE [LARGE SCALE GENOMIC DNA]</scope>
    <source>
        <strain evidence="1 2">ATCC 44560</strain>
    </source>
</reference>
<dbReference type="Proteomes" id="UP000054032">
    <property type="component" value="Unassembled WGS sequence"/>
</dbReference>
<evidence type="ECO:0000313" key="2">
    <source>
        <dbReference type="Proteomes" id="UP000054032"/>
    </source>
</evidence>
<name>W6YVY6_COCMI</name>
<dbReference type="GeneID" id="19118686"/>
<dbReference type="EMBL" id="KI964090">
    <property type="protein sequence ID" value="EUC41690.1"/>
    <property type="molecule type" value="Genomic_DNA"/>
</dbReference>
<dbReference type="AlphaFoldDB" id="W6YVY6"/>
<accession>W6YVY6</accession>
<gene>
    <name evidence="1" type="ORF">COCMIDRAFT_105449</name>
</gene>
<keyword evidence="2" id="KW-1185">Reference proteome</keyword>
<evidence type="ECO:0000313" key="1">
    <source>
        <dbReference type="EMBL" id="EUC41690.1"/>
    </source>
</evidence>
<protein>
    <submittedName>
        <fullName evidence="1">Uncharacterized protein</fullName>
    </submittedName>
</protein>
<proteinExistence type="predicted"/>
<dbReference type="OrthoDB" id="3693934at2759"/>
<dbReference type="RefSeq" id="XP_007691786.1">
    <property type="nucleotide sequence ID" value="XM_007693596.1"/>
</dbReference>
<sequence>MSLFTKKKPGPPLPGGLKPSRTGFMGCFIGCKILIKLIRQQKGLIETGECLDMIRMVQIRIEMHLNGRVIGQTHGSSKPGEPWLNGFVDCRNAFKKLEREGWSKNPYPYNDAIEREHWTLYMPIYDRLLRLVERLFKEIGVWRFGSEAEWEAQDGHLYGKESVETKPAGKTVKFEKHVGGWYYDDADMPCTAGKGDDEKSRKAAAFTKKLAEDGCKDGFLKKRIQERRSEGLISPTVENWNEYDDEEDEEEKKEMEKIKVAVQEWNLLD</sequence>
<dbReference type="HOGENOM" id="CLU_090365_0_0_1"/>
<organism evidence="1 2">
    <name type="scientific">Bipolaris oryzae ATCC 44560</name>
    <dbReference type="NCBI Taxonomy" id="930090"/>
    <lineage>
        <taxon>Eukaryota</taxon>
        <taxon>Fungi</taxon>
        <taxon>Dikarya</taxon>
        <taxon>Ascomycota</taxon>
        <taxon>Pezizomycotina</taxon>
        <taxon>Dothideomycetes</taxon>
        <taxon>Pleosporomycetidae</taxon>
        <taxon>Pleosporales</taxon>
        <taxon>Pleosporineae</taxon>
        <taxon>Pleosporaceae</taxon>
        <taxon>Bipolaris</taxon>
    </lineage>
</organism>